<dbReference type="EMBL" id="JBDJAW010000096">
    <property type="protein sequence ID" value="MEN3541279.1"/>
    <property type="molecule type" value="Genomic_DNA"/>
</dbReference>
<organism evidence="2 3">
    <name type="scientific">Microbispora maris</name>
    <dbReference type="NCBI Taxonomy" id="3144104"/>
    <lineage>
        <taxon>Bacteria</taxon>
        <taxon>Bacillati</taxon>
        <taxon>Actinomycetota</taxon>
        <taxon>Actinomycetes</taxon>
        <taxon>Streptosporangiales</taxon>
        <taxon>Streptosporangiaceae</taxon>
        <taxon>Microbispora</taxon>
    </lineage>
</organism>
<protein>
    <submittedName>
        <fullName evidence="2">LamG-like jellyroll fold domain-containing protein</fullName>
    </submittedName>
</protein>
<gene>
    <name evidence="2" type="ORF">AAH991_39635</name>
</gene>
<dbReference type="Gene3D" id="2.60.120.200">
    <property type="match status" value="1"/>
</dbReference>
<reference evidence="2 3" key="1">
    <citation type="submission" date="2024-05" db="EMBL/GenBank/DDBJ databases">
        <title>Microbispora sp.ZYX-F-249.</title>
        <authorList>
            <person name="Xie H."/>
        </authorList>
    </citation>
    <scope>NUCLEOTIDE SEQUENCE [LARGE SCALE GENOMIC DNA]</scope>
    <source>
        <strain evidence="2 3">ZYX-F-249</strain>
    </source>
</reference>
<dbReference type="InterPro" id="IPR013320">
    <property type="entry name" value="ConA-like_dom_sf"/>
</dbReference>
<feature type="region of interest" description="Disordered" evidence="1">
    <location>
        <begin position="1"/>
        <end position="30"/>
    </location>
</feature>
<comment type="caution">
    <text evidence="2">The sequence shown here is derived from an EMBL/GenBank/DDBJ whole genome shotgun (WGS) entry which is preliminary data.</text>
</comment>
<proteinExistence type="predicted"/>
<dbReference type="RefSeq" id="WP_346231105.1">
    <property type="nucleotide sequence ID" value="NZ_JBDJAW010000096.1"/>
</dbReference>
<accession>A0ABV0B171</accession>
<dbReference type="Proteomes" id="UP001447516">
    <property type="component" value="Unassembled WGS sequence"/>
</dbReference>
<evidence type="ECO:0000313" key="3">
    <source>
        <dbReference type="Proteomes" id="UP001447516"/>
    </source>
</evidence>
<sequence>MNEESHAADAESEHDPAAPEGRGTGQIWAGSVDGVASGTQASIAVPADTLADGWKIRWRARAVAGATSSAWADWQQVTVDVVQPGEEPLAQTAGPVIRTDQSFTAAAWLRWSDKDGDYTVLEQRGTQQAPFRLGNTPDHGLVFTFTSADAAHATIEGVVSDVEPPVGEWLHLTGVYDAAAHPSSLYLNGTLVEPTPGAFQPGMPTSP</sequence>
<dbReference type="SUPFAM" id="SSF49899">
    <property type="entry name" value="Concanavalin A-like lectins/glucanases"/>
    <property type="match status" value="1"/>
</dbReference>
<evidence type="ECO:0000256" key="1">
    <source>
        <dbReference type="SAM" id="MobiDB-lite"/>
    </source>
</evidence>
<feature type="compositionally biased region" description="Basic and acidic residues" evidence="1">
    <location>
        <begin position="1"/>
        <end position="17"/>
    </location>
</feature>
<dbReference type="Pfam" id="PF13385">
    <property type="entry name" value="Laminin_G_3"/>
    <property type="match status" value="1"/>
</dbReference>
<name>A0ABV0B171_9ACTN</name>
<evidence type="ECO:0000313" key="2">
    <source>
        <dbReference type="EMBL" id="MEN3541279.1"/>
    </source>
</evidence>
<keyword evidence="3" id="KW-1185">Reference proteome</keyword>